<dbReference type="PANTHER" id="PTHR22911">
    <property type="entry name" value="ACYL-MALONYL CONDENSING ENZYME-RELATED"/>
    <property type="match status" value="1"/>
</dbReference>
<organism evidence="3">
    <name type="scientific">marine metagenome</name>
    <dbReference type="NCBI Taxonomy" id="408172"/>
    <lineage>
        <taxon>unclassified sequences</taxon>
        <taxon>metagenomes</taxon>
        <taxon>ecological metagenomes</taxon>
    </lineage>
</organism>
<feature type="transmembrane region" description="Helical" evidence="1">
    <location>
        <begin position="116"/>
        <end position="132"/>
    </location>
</feature>
<protein>
    <recommendedName>
        <fullName evidence="2">EamA domain-containing protein</fullName>
    </recommendedName>
</protein>
<reference evidence="3" key="1">
    <citation type="submission" date="2018-05" db="EMBL/GenBank/DDBJ databases">
        <authorList>
            <person name="Lanie J.A."/>
            <person name="Ng W.-L."/>
            <person name="Kazmierczak K.M."/>
            <person name="Andrzejewski T.M."/>
            <person name="Davidsen T.M."/>
            <person name="Wayne K.J."/>
            <person name="Tettelin H."/>
            <person name="Glass J.I."/>
            <person name="Rusch D."/>
            <person name="Podicherti R."/>
            <person name="Tsui H.-C.T."/>
            <person name="Winkler M.E."/>
        </authorList>
    </citation>
    <scope>NUCLEOTIDE SEQUENCE</scope>
</reference>
<keyword evidence="1" id="KW-0812">Transmembrane</keyword>
<feature type="transmembrane region" description="Helical" evidence="1">
    <location>
        <begin position="64"/>
        <end position="83"/>
    </location>
</feature>
<dbReference type="SUPFAM" id="SSF103481">
    <property type="entry name" value="Multidrug resistance efflux transporter EmrE"/>
    <property type="match status" value="1"/>
</dbReference>
<feature type="domain" description="EamA" evidence="2">
    <location>
        <begin position="7"/>
        <end position="128"/>
    </location>
</feature>
<accession>A0A382KWE5</accession>
<dbReference type="InterPro" id="IPR000620">
    <property type="entry name" value="EamA_dom"/>
</dbReference>
<dbReference type="GO" id="GO:0016020">
    <property type="term" value="C:membrane"/>
    <property type="evidence" value="ECO:0007669"/>
    <property type="project" value="InterPro"/>
</dbReference>
<feature type="transmembrane region" description="Helical" evidence="1">
    <location>
        <begin position="89"/>
        <end position="109"/>
    </location>
</feature>
<feature type="non-terminal residue" evidence="3">
    <location>
        <position position="234"/>
    </location>
</feature>
<dbReference type="PANTHER" id="PTHR22911:SF76">
    <property type="entry name" value="EAMA DOMAIN-CONTAINING PROTEIN"/>
    <property type="match status" value="1"/>
</dbReference>
<dbReference type="Pfam" id="PF00892">
    <property type="entry name" value="EamA"/>
    <property type="match status" value="2"/>
</dbReference>
<dbReference type="AlphaFoldDB" id="A0A382KWE5"/>
<evidence type="ECO:0000256" key="1">
    <source>
        <dbReference type="SAM" id="Phobius"/>
    </source>
</evidence>
<feature type="transmembrane region" description="Helical" evidence="1">
    <location>
        <begin position="207"/>
        <end position="229"/>
    </location>
</feature>
<proteinExistence type="predicted"/>
<feature type="transmembrane region" description="Helical" evidence="1">
    <location>
        <begin position="34"/>
        <end position="52"/>
    </location>
</feature>
<keyword evidence="1" id="KW-0472">Membrane</keyword>
<keyword evidence="1" id="KW-1133">Transmembrane helix</keyword>
<evidence type="ECO:0000259" key="2">
    <source>
        <dbReference type="Pfam" id="PF00892"/>
    </source>
</evidence>
<sequence length="234" mass="25288">MTVRIGLILLLAMVSVSSTSLVVRSVATVPALVLAFWRMFTASGMLWGYSVIRPAGGLSPINKKRIIFAGIFLGCHFACFFLGIRNTSIANATLLGCMAPIFTVFISIFQKKKINKMTYVGLIVAIVGGGIVQSGDISLNSANLFGNSIALLSALFLAITFVLAEEIRQETDNVVYGRSLFFVASITVLFIATTTGDSVLNFMPADIPWFLFLGLVPSIFGHNLLNYAVKYITP</sequence>
<gene>
    <name evidence="3" type="ORF">METZ01_LOCUS280727</name>
</gene>
<feature type="transmembrane region" description="Helical" evidence="1">
    <location>
        <begin position="144"/>
        <end position="163"/>
    </location>
</feature>
<evidence type="ECO:0000313" key="3">
    <source>
        <dbReference type="EMBL" id="SVC27873.1"/>
    </source>
</evidence>
<feature type="transmembrane region" description="Helical" evidence="1">
    <location>
        <begin position="175"/>
        <end position="195"/>
    </location>
</feature>
<dbReference type="EMBL" id="UINC01082786">
    <property type="protein sequence ID" value="SVC27873.1"/>
    <property type="molecule type" value="Genomic_DNA"/>
</dbReference>
<name>A0A382KWE5_9ZZZZ</name>
<dbReference type="InterPro" id="IPR037185">
    <property type="entry name" value="EmrE-like"/>
</dbReference>
<feature type="domain" description="EamA" evidence="2">
    <location>
        <begin position="145"/>
        <end position="233"/>
    </location>
</feature>